<dbReference type="Proteomes" id="UP000005938">
    <property type="component" value="Unassembled WGS sequence"/>
</dbReference>
<accession>I0W7G5</accession>
<sequence>MNILDMIKNILFIVVLILLNSCGSGLRVSQSQLKPIENDFTKSFSNHSFKTSKSTVSSKTSPKLLELFGIPESEAELVSVLFRNDSLELGYTDKSVLKTVSFPVKQKSKGYLEILSVTKKIQIPPFLPFLYSNVDFNRLRIGITNNDELIIDHKWEKSGSVFIFMGGGGGRTQYFFSPLNDN</sequence>
<protein>
    <submittedName>
        <fullName evidence="1">Uncharacterized protein</fullName>
    </submittedName>
</protein>
<organism evidence="1 2">
    <name type="scientific">Imtechella halotolerans K1</name>
    <dbReference type="NCBI Taxonomy" id="946077"/>
    <lineage>
        <taxon>Bacteria</taxon>
        <taxon>Pseudomonadati</taxon>
        <taxon>Bacteroidota</taxon>
        <taxon>Flavobacteriia</taxon>
        <taxon>Flavobacteriales</taxon>
        <taxon>Flavobacteriaceae</taxon>
        <taxon>Imtechella</taxon>
    </lineage>
</organism>
<keyword evidence="2" id="KW-1185">Reference proteome</keyword>
<dbReference type="eggNOG" id="ENOG502ZSJY">
    <property type="taxonomic scope" value="Bacteria"/>
</dbReference>
<dbReference type="OrthoDB" id="1443330at2"/>
<dbReference type="RefSeq" id="WP_008241205.1">
    <property type="nucleotide sequence ID" value="NZ_AJJU01000037.1"/>
</dbReference>
<reference evidence="1 2" key="1">
    <citation type="journal article" date="2012" name="J. Bacteriol.">
        <title>Genome Sequence of the Halotolerant Bacterium Imtechella halotolerans K1T.</title>
        <authorList>
            <person name="Kumar S."/>
            <person name="Vikram S."/>
            <person name="Subramanian S."/>
            <person name="Raghava G.P."/>
            <person name="Pinnaka A.K."/>
        </authorList>
    </citation>
    <scope>NUCLEOTIDE SEQUENCE [LARGE SCALE GENOMIC DNA]</scope>
    <source>
        <strain evidence="1 2">K1</strain>
    </source>
</reference>
<comment type="caution">
    <text evidence="1">The sequence shown here is derived from an EMBL/GenBank/DDBJ whole genome shotgun (WGS) entry which is preliminary data.</text>
</comment>
<dbReference type="EMBL" id="AJJU01000037">
    <property type="protein sequence ID" value="EID72331.1"/>
    <property type="molecule type" value="Genomic_DNA"/>
</dbReference>
<dbReference type="STRING" id="946077.W5A_12526"/>
<evidence type="ECO:0000313" key="2">
    <source>
        <dbReference type="Proteomes" id="UP000005938"/>
    </source>
</evidence>
<name>I0W7G5_9FLAO</name>
<proteinExistence type="predicted"/>
<gene>
    <name evidence="1" type="ORF">W5A_12526</name>
</gene>
<evidence type="ECO:0000313" key="1">
    <source>
        <dbReference type="EMBL" id="EID72331.1"/>
    </source>
</evidence>
<dbReference type="AlphaFoldDB" id="I0W7G5"/>